<dbReference type="EMBL" id="UOFO01000122">
    <property type="protein sequence ID" value="VAW87401.1"/>
    <property type="molecule type" value="Genomic_DNA"/>
</dbReference>
<gene>
    <name evidence="2" type="ORF">MNBD_GAMMA16-798</name>
</gene>
<dbReference type="InterPro" id="IPR003325">
    <property type="entry name" value="TerD"/>
</dbReference>
<dbReference type="CDD" id="cd06974">
    <property type="entry name" value="TerD_like"/>
    <property type="match status" value="1"/>
</dbReference>
<dbReference type="AlphaFoldDB" id="A0A3B0Z785"/>
<evidence type="ECO:0000259" key="1">
    <source>
        <dbReference type="Pfam" id="PF02342"/>
    </source>
</evidence>
<dbReference type="PANTHER" id="PTHR32097">
    <property type="entry name" value="CAMP-BINDING PROTEIN 1-RELATED"/>
    <property type="match status" value="1"/>
</dbReference>
<dbReference type="InterPro" id="IPR051324">
    <property type="entry name" value="Stress/Tellurium_Resist"/>
</dbReference>
<dbReference type="PANTHER" id="PTHR32097:SF3">
    <property type="entry name" value="TELLURITE RESISTANCE PROTEIN"/>
    <property type="match status" value="1"/>
</dbReference>
<protein>
    <recommendedName>
        <fullName evidence="1">TerD domain-containing protein</fullName>
    </recommendedName>
</protein>
<feature type="domain" description="TerD" evidence="1">
    <location>
        <begin position="2"/>
        <end position="166"/>
    </location>
</feature>
<name>A0A3B0Z785_9ZZZZ</name>
<dbReference type="Gene3D" id="2.60.60.30">
    <property type="entry name" value="sav2460 like domains"/>
    <property type="match status" value="1"/>
</dbReference>
<dbReference type="Pfam" id="PF02342">
    <property type="entry name" value="TerD"/>
    <property type="match status" value="1"/>
</dbReference>
<organism evidence="2">
    <name type="scientific">hydrothermal vent metagenome</name>
    <dbReference type="NCBI Taxonomy" id="652676"/>
    <lineage>
        <taxon>unclassified sequences</taxon>
        <taxon>metagenomes</taxon>
        <taxon>ecological metagenomes</taxon>
    </lineage>
</organism>
<accession>A0A3B0Z785</accession>
<proteinExistence type="predicted"/>
<sequence>MELIAGQNTALNTQEIIVTLDVGQVPNGLVLAACAFALAANGKVRTDNDFVSSEQPILAGEGIARENDGQIFKLKLDKLPTDIHKATIAVTIENGAAKGQSLAGVGYVTAQLANADGTALGNFRVDMSNRREVALIMVEFYRHNTHWKLRAVGHGFDNGSPALAQHHGMRM</sequence>
<evidence type="ECO:0000313" key="2">
    <source>
        <dbReference type="EMBL" id="VAW87401.1"/>
    </source>
</evidence>
<reference evidence="2" key="1">
    <citation type="submission" date="2018-06" db="EMBL/GenBank/DDBJ databases">
        <authorList>
            <person name="Zhirakovskaya E."/>
        </authorList>
    </citation>
    <scope>NUCLEOTIDE SEQUENCE</scope>
</reference>